<evidence type="ECO:0000313" key="2">
    <source>
        <dbReference type="Proteomes" id="UP000004596"/>
    </source>
</evidence>
<sequence>MGVHAVESFVGDSPEGLFALAKDVEQESIISDTVQAEVGKSLAVEGEVGYLGHRILIGHPYA</sequence>
<organism evidence="1 2">
    <name type="scientific">Bacteroides intestinalis DSM 17393</name>
    <dbReference type="NCBI Taxonomy" id="471870"/>
    <lineage>
        <taxon>Bacteria</taxon>
        <taxon>Pseudomonadati</taxon>
        <taxon>Bacteroidota</taxon>
        <taxon>Bacteroidia</taxon>
        <taxon>Bacteroidales</taxon>
        <taxon>Bacteroidaceae</taxon>
        <taxon>Bacteroides</taxon>
    </lineage>
</organism>
<dbReference type="AlphaFoldDB" id="B3C5R0"/>
<dbReference type="STRING" id="471870.BACINT_00243"/>
<protein>
    <submittedName>
        <fullName evidence="1">Uncharacterized protein</fullName>
    </submittedName>
</protein>
<gene>
    <name evidence="1" type="ORF">BACINT_00243</name>
</gene>
<dbReference type="Proteomes" id="UP000004596">
    <property type="component" value="Unassembled WGS sequence"/>
</dbReference>
<reference evidence="1 2" key="1">
    <citation type="submission" date="2008-04" db="EMBL/GenBank/DDBJ databases">
        <title>Draft genome sequence of Bacteroides intestinalis (DSM 17393).</title>
        <authorList>
            <person name="Sudarsanam P."/>
            <person name="Ley R."/>
            <person name="Guruge J."/>
            <person name="Turnbaugh P.J."/>
            <person name="Mahowald M."/>
            <person name="Liep D."/>
            <person name="Gordon J."/>
        </authorList>
    </citation>
    <scope>NUCLEOTIDE SEQUENCE [LARGE SCALE GENOMIC DNA]</scope>
    <source>
        <strain evidence="1 2">DSM 17393</strain>
    </source>
</reference>
<proteinExistence type="predicted"/>
<reference evidence="1 2" key="2">
    <citation type="submission" date="2008-04" db="EMBL/GenBank/DDBJ databases">
        <authorList>
            <person name="Fulton L."/>
            <person name="Clifton S."/>
            <person name="Fulton B."/>
            <person name="Xu J."/>
            <person name="Minx P."/>
            <person name="Pepin K.H."/>
            <person name="Johnson M."/>
            <person name="Thiruvilangam P."/>
            <person name="Bhonagiri V."/>
            <person name="Nash W.E."/>
            <person name="Mardis E.R."/>
            <person name="Wilson R.K."/>
        </authorList>
    </citation>
    <scope>NUCLEOTIDE SEQUENCE [LARGE SCALE GENOMIC DNA]</scope>
    <source>
        <strain evidence="1 2">DSM 17393</strain>
    </source>
</reference>
<accession>B3C5R0</accession>
<comment type="caution">
    <text evidence="1">The sequence shown here is derived from an EMBL/GenBank/DDBJ whole genome shotgun (WGS) entry which is preliminary data.</text>
</comment>
<evidence type="ECO:0000313" key="1">
    <source>
        <dbReference type="EMBL" id="EDV07467.1"/>
    </source>
</evidence>
<dbReference type="EMBL" id="ABJL02000002">
    <property type="protein sequence ID" value="EDV07467.1"/>
    <property type="molecule type" value="Genomic_DNA"/>
</dbReference>
<name>B3C5R0_9BACE</name>